<comment type="caution">
    <text evidence="4">The sequence shown here is derived from an EMBL/GenBank/DDBJ whole genome shotgun (WGS) entry which is preliminary data.</text>
</comment>
<dbReference type="Gene3D" id="1.20.5.690">
    <property type="entry name" value="Importin-alpha, importin-beta-binding domain"/>
    <property type="match status" value="1"/>
</dbReference>
<dbReference type="InterPro" id="IPR036975">
    <property type="entry name" value="Importin-a_IBB_sf"/>
</dbReference>
<dbReference type="GO" id="GO:0006606">
    <property type="term" value="P:protein import into nucleus"/>
    <property type="evidence" value="ECO:0007669"/>
    <property type="project" value="InterPro"/>
</dbReference>
<dbReference type="Pfam" id="PF01749">
    <property type="entry name" value="IBB"/>
    <property type="match status" value="1"/>
</dbReference>
<keyword evidence="5" id="KW-1185">Reference proteome</keyword>
<reference evidence="4 5" key="1">
    <citation type="submission" date="2024-01" db="EMBL/GenBank/DDBJ databases">
        <title>The complete chloroplast genome sequence of Lithospermum erythrorhizon: insights into the phylogenetic relationship among Boraginaceae species and the maternal lineages of purple gromwells.</title>
        <authorList>
            <person name="Okada T."/>
            <person name="Watanabe K."/>
        </authorList>
    </citation>
    <scope>NUCLEOTIDE SEQUENCE [LARGE SCALE GENOMIC DNA]</scope>
</reference>
<dbReference type="EMBL" id="BAABME010027002">
    <property type="protein sequence ID" value="GAA0174892.1"/>
    <property type="molecule type" value="Genomic_DNA"/>
</dbReference>
<accession>A0AAV3RET4</accession>
<feature type="region of interest" description="Disordered" evidence="2">
    <location>
        <begin position="106"/>
        <end position="134"/>
    </location>
</feature>
<keyword evidence="1" id="KW-0813">Transport</keyword>
<dbReference type="PROSITE" id="PS51214">
    <property type="entry name" value="IBB"/>
    <property type="match status" value="1"/>
</dbReference>
<name>A0AAV3RET4_LITER</name>
<evidence type="ECO:0000256" key="1">
    <source>
        <dbReference type="PROSITE-ProRule" id="PRU00561"/>
    </source>
</evidence>
<dbReference type="Proteomes" id="UP001454036">
    <property type="component" value="Unassembled WGS sequence"/>
</dbReference>
<gene>
    <name evidence="4" type="ORF">LIER_41811</name>
</gene>
<feature type="domain" description="IBB" evidence="3">
    <location>
        <begin position="1"/>
        <end position="63"/>
    </location>
</feature>
<evidence type="ECO:0000256" key="2">
    <source>
        <dbReference type="SAM" id="MobiDB-lite"/>
    </source>
</evidence>
<sequence>MFKSSLKQGVRTRSSTRRRRYKVAVDVDEGRRRRKNNLIEIQKNKRKESLWMKRREMLQINLIESKKGSNIIFPKSGKKRKKDSSLEGLGIQQLVKRRKVIDHNAKEESIASEMEASLSTRSKGQTRDDDQYNRKWTDSGYKNLNFDPLSSTSKKWRRIRKFDLIKSNSGNQGSRNKIGNLYCSSYITSNISSHYNHLVTLVHTI</sequence>
<organism evidence="4 5">
    <name type="scientific">Lithospermum erythrorhizon</name>
    <name type="common">Purple gromwell</name>
    <name type="synonym">Lithospermum officinale var. erythrorhizon</name>
    <dbReference type="NCBI Taxonomy" id="34254"/>
    <lineage>
        <taxon>Eukaryota</taxon>
        <taxon>Viridiplantae</taxon>
        <taxon>Streptophyta</taxon>
        <taxon>Embryophyta</taxon>
        <taxon>Tracheophyta</taxon>
        <taxon>Spermatophyta</taxon>
        <taxon>Magnoliopsida</taxon>
        <taxon>eudicotyledons</taxon>
        <taxon>Gunneridae</taxon>
        <taxon>Pentapetalae</taxon>
        <taxon>asterids</taxon>
        <taxon>lamiids</taxon>
        <taxon>Boraginales</taxon>
        <taxon>Boraginaceae</taxon>
        <taxon>Boraginoideae</taxon>
        <taxon>Lithospermeae</taxon>
        <taxon>Lithospermum</taxon>
    </lineage>
</organism>
<protein>
    <recommendedName>
        <fullName evidence="3">IBB domain-containing protein</fullName>
    </recommendedName>
</protein>
<dbReference type="InterPro" id="IPR002652">
    <property type="entry name" value="Importin-a_IBB"/>
</dbReference>
<evidence type="ECO:0000313" key="5">
    <source>
        <dbReference type="Proteomes" id="UP001454036"/>
    </source>
</evidence>
<evidence type="ECO:0000313" key="4">
    <source>
        <dbReference type="EMBL" id="GAA0174892.1"/>
    </source>
</evidence>
<dbReference type="GO" id="GO:0061608">
    <property type="term" value="F:nuclear import signal receptor activity"/>
    <property type="evidence" value="ECO:0007669"/>
    <property type="project" value="InterPro"/>
</dbReference>
<dbReference type="AlphaFoldDB" id="A0AAV3RET4"/>
<feature type="compositionally biased region" description="Basic and acidic residues" evidence="2">
    <location>
        <begin position="125"/>
        <end position="134"/>
    </location>
</feature>
<evidence type="ECO:0000259" key="3">
    <source>
        <dbReference type="PROSITE" id="PS51214"/>
    </source>
</evidence>
<proteinExistence type="predicted"/>